<feature type="transmembrane region" description="Helical" evidence="2">
    <location>
        <begin position="638"/>
        <end position="665"/>
    </location>
</feature>
<feature type="compositionally biased region" description="Polar residues" evidence="1">
    <location>
        <begin position="1463"/>
        <end position="1481"/>
    </location>
</feature>
<evidence type="ECO:0000313" key="4">
    <source>
        <dbReference type="Proteomes" id="UP000799770"/>
    </source>
</evidence>
<keyword evidence="2" id="KW-1133">Transmembrane helix</keyword>
<feature type="transmembrane region" description="Helical" evidence="2">
    <location>
        <begin position="1365"/>
        <end position="1386"/>
    </location>
</feature>
<sequence length="1553" mass="169956">MASSRSAGAQTSMRTPPSPPQNAQRSRVSPVSPISQPTISPILTNGNGNLSTSNTIHVPPPSTTASQASSMTALPMSPKYGGITKRNWMPFTLRWQFLLLPMAFAFLLCIILALLVWYSHQHYGLGVDNGSSAVLFGWRFTPTLIAVLYAQITVIIFEDVKRTEPFARMAKPPPGGASAEETVLETSKPWWTTLYNELFRKKKGHKRSWALICSAIINIIAILVISPLSSALLVSDEIVIPKSMPFTRMIPKAQLSLKADRGSYFRTMATTFQQNLSTSAWVSDASITLPFWVSSEQPQLGPRIESTYSSWNAETTRFSSDFKCQNMSVTGPTMSNKTFSALADVDSFGGDGKLANGTATMMMASFSSDDGCKYELTLHPTAELAYYGGLIWSNTSTYFVQPDAKIKINFGHSFYSSLGPKSPYARMNSTKECRDRDIIIMSTPWQATFIQQEAGGPGFLKNKFGVSKDLQMRAYLCESQFTMAKMPISAAMSPGLDSKVQAKGTLYVQNDTEIPETIMDTTRFQSLVSGQDDWSRFLTNIKSDPKTTEQVQPLVSIDEQQNQRMAGDLAVFAGPARVLGALANNNIKTAMSNPDLVDQAARLHGRFFGEVLQAALAAPGSTDTEPIQGTASTLQTRVIVITGIGIALSVLAFISFFLLLVVFWFSRLARRPLNLSSDPASTVGTSVLLDPRRARTNTLRSMHKSSKSELHGALRAETFQTLDRKLHHIDSGMSRSTGSSASTSKKSRDWRPIAIRLRSLLPLAGLLAAVLVALVVLDSFSQRSRLYQVAFVYEVDIPKLGAYFSKFAPISIAPTIIGIAIGLWWDQVDMTFRILQPYISMSREETPICAGAGLTYRSKTWVGAAVKAARNRHWVLFLIAVGSTLCQVLTVSLSALFDRQPENVLRHTNLERTLELRQNPIILNGIDDQSTTGSYTSALQDLFTDPSKNSMYGAAIQMSLNGSQLSWTRDGWSFIPLELTNVPGPSSFQRSLNSSNDAGPLISSTNVTFDTSAIRARLDCKPVDEISNLTSWLIVSNETNSTTGETTALPTDRMFEDFSYNTSTLSGLVQPRCCLNGTNSTQIALGYWTWVNPEAAPTFEDSKWPTAFMTKWIRGKGAEQFVEDFGSDILYFEDLPKAQAALCTPIIETNTATVTVDKNSGQVFSYEMLEGAASADSAWTDVFVTRQLGNTSQRINESYAGPVNLTTSYGVMFMDFILSSALTLAPPSLGFEQVFAASSEDLNSEAFNFRDEDNGINLDLMTYSMYSLVGKDADALLNYTTLVDTANMTIQTFFQHFVQNRLSLTEGGWAYQRIGDDSIDSLGDPVTPTEGTALAKHIYPKLNTNRTAIATVSNRVQVLKLDPTATWLSVSIVAWLIITTIIIAALQRSYTGSLIRNVESIADILVLTAGSDNFLRMVQQRGVEFKKEKNIKTKLGWFKGRDGEVRWGIEIVGGRDPVEWVSAPSNGSAMVQKSPTVRSLASSSSSSSPTQGSPRMPPPPPPPPLSVPLSSGALQTGSPTSMSPQRQMPTATLTPRPAPAPAPRVPFQRQSTL</sequence>
<gene>
    <name evidence="3" type="ORF">BDV96DRAFT_644835</name>
</gene>
<evidence type="ECO:0000256" key="2">
    <source>
        <dbReference type="SAM" id="Phobius"/>
    </source>
</evidence>
<feature type="transmembrane region" description="Helical" evidence="2">
    <location>
        <begin position="209"/>
        <end position="234"/>
    </location>
</feature>
<feature type="transmembrane region" description="Helical" evidence="2">
    <location>
        <begin position="760"/>
        <end position="780"/>
    </location>
</feature>
<feature type="transmembrane region" description="Helical" evidence="2">
    <location>
        <begin position="95"/>
        <end position="118"/>
    </location>
</feature>
<name>A0A6A5ZD89_9PLEO</name>
<accession>A0A6A5ZD89</accession>
<dbReference type="PANTHER" id="PTHR37544">
    <property type="entry name" value="SPRAY-RELATED"/>
    <property type="match status" value="1"/>
</dbReference>
<keyword evidence="4" id="KW-1185">Reference proteome</keyword>
<feature type="transmembrane region" description="Helical" evidence="2">
    <location>
        <begin position="138"/>
        <end position="157"/>
    </location>
</feature>
<reference evidence="3" key="1">
    <citation type="journal article" date="2020" name="Stud. Mycol.">
        <title>101 Dothideomycetes genomes: a test case for predicting lifestyles and emergence of pathogens.</title>
        <authorList>
            <person name="Haridas S."/>
            <person name="Albert R."/>
            <person name="Binder M."/>
            <person name="Bloem J."/>
            <person name="Labutti K."/>
            <person name="Salamov A."/>
            <person name="Andreopoulos B."/>
            <person name="Baker S."/>
            <person name="Barry K."/>
            <person name="Bills G."/>
            <person name="Bluhm B."/>
            <person name="Cannon C."/>
            <person name="Castanera R."/>
            <person name="Culley D."/>
            <person name="Daum C."/>
            <person name="Ezra D."/>
            <person name="Gonzalez J."/>
            <person name="Henrissat B."/>
            <person name="Kuo A."/>
            <person name="Liang C."/>
            <person name="Lipzen A."/>
            <person name="Lutzoni F."/>
            <person name="Magnuson J."/>
            <person name="Mondo S."/>
            <person name="Nolan M."/>
            <person name="Ohm R."/>
            <person name="Pangilinan J."/>
            <person name="Park H.-J."/>
            <person name="Ramirez L."/>
            <person name="Alfaro M."/>
            <person name="Sun H."/>
            <person name="Tritt A."/>
            <person name="Yoshinaga Y."/>
            <person name="Zwiers L.-H."/>
            <person name="Turgeon B."/>
            <person name="Goodwin S."/>
            <person name="Spatafora J."/>
            <person name="Crous P."/>
            <person name="Grigoriev I."/>
        </authorList>
    </citation>
    <scope>NUCLEOTIDE SEQUENCE</scope>
    <source>
        <strain evidence="3">CBS 627.86</strain>
    </source>
</reference>
<feature type="region of interest" description="Disordered" evidence="1">
    <location>
        <begin position="1463"/>
        <end position="1553"/>
    </location>
</feature>
<feature type="region of interest" description="Disordered" evidence="1">
    <location>
        <begin position="1"/>
        <end position="36"/>
    </location>
</feature>
<dbReference type="PANTHER" id="PTHR37544:SF3">
    <property type="entry name" value="SPRAY"/>
    <property type="match status" value="1"/>
</dbReference>
<dbReference type="EMBL" id="ML977319">
    <property type="protein sequence ID" value="KAF2117412.1"/>
    <property type="molecule type" value="Genomic_DNA"/>
</dbReference>
<dbReference type="OrthoDB" id="3248909at2759"/>
<dbReference type="Proteomes" id="UP000799770">
    <property type="component" value="Unassembled WGS sequence"/>
</dbReference>
<feature type="compositionally biased region" description="Pro residues" evidence="1">
    <location>
        <begin position="1495"/>
        <end position="1506"/>
    </location>
</feature>
<feature type="transmembrane region" description="Helical" evidence="2">
    <location>
        <begin position="874"/>
        <end position="897"/>
    </location>
</feature>
<evidence type="ECO:0000256" key="1">
    <source>
        <dbReference type="SAM" id="MobiDB-lite"/>
    </source>
</evidence>
<evidence type="ECO:0000313" key="3">
    <source>
        <dbReference type="EMBL" id="KAF2117412.1"/>
    </source>
</evidence>
<feature type="region of interest" description="Disordered" evidence="1">
    <location>
        <begin position="50"/>
        <end position="70"/>
    </location>
</feature>
<feature type="compositionally biased region" description="Polar residues" evidence="1">
    <location>
        <begin position="1512"/>
        <end position="1528"/>
    </location>
</feature>
<feature type="compositionally biased region" description="Low complexity" evidence="1">
    <location>
        <begin position="1482"/>
        <end position="1494"/>
    </location>
</feature>
<keyword evidence="2" id="KW-0812">Transmembrane</keyword>
<proteinExistence type="predicted"/>
<dbReference type="InterPro" id="IPR021840">
    <property type="entry name" value="DUF3433"/>
</dbReference>
<organism evidence="3 4">
    <name type="scientific">Lophiotrema nucula</name>
    <dbReference type="NCBI Taxonomy" id="690887"/>
    <lineage>
        <taxon>Eukaryota</taxon>
        <taxon>Fungi</taxon>
        <taxon>Dikarya</taxon>
        <taxon>Ascomycota</taxon>
        <taxon>Pezizomycotina</taxon>
        <taxon>Dothideomycetes</taxon>
        <taxon>Pleosporomycetidae</taxon>
        <taxon>Pleosporales</taxon>
        <taxon>Lophiotremataceae</taxon>
        <taxon>Lophiotrema</taxon>
    </lineage>
</organism>
<keyword evidence="2" id="KW-0472">Membrane</keyword>
<feature type="transmembrane region" description="Helical" evidence="2">
    <location>
        <begin position="800"/>
        <end position="825"/>
    </location>
</feature>
<protein>
    <submittedName>
        <fullName evidence="3">Uncharacterized protein</fullName>
    </submittedName>
</protein>
<dbReference type="Pfam" id="PF11915">
    <property type="entry name" value="DUF3433"/>
    <property type="match status" value="2"/>
</dbReference>